<dbReference type="EMBL" id="CAJFDH010000006">
    <property type="protein sequence ID" value="CAD5230533.1"/>
    <property type="molecule type" value="Genomic_DNA"/>
</dbReference>
<protein>
    <recommendedName>
        <fullName evidence="2">Cathepsin propeptide inhibitor domain-containing protein</fullName>
    </recommendedName>
</protein>
<dbReference type="AlphaFoldDB" id="A0A811LU18"/>
<dbReference type="EMBL" id="CAJFCW020000006">
    <property type="protein sequence ID" value="CAG9127802.1"/>
    <property type="molecule type" value="Genomic_DNA"/>
</dbReference>
<dbReference type="Proteomes" id="UP000783686">
    <property type="component" value="Unassembled WGS sequence"/>
</dbReference>
<dbReference type="Proteomes" id="UP000614601">
    <property type="component" value="Unassembled WGS sequence"/>
</dbReference>
<proteinExistence type="predicted"/>
<keyword evidence="1" id="KW-1133">Transmembrane helix</keyword>
<feature type="transmembrane region" description="Helical" evidence="1">
    <location>
        <begin position="50"/>
        <end position="68"/>
    </location>
</feature>
<evidence type="ECO:0000259" key="2">
    <source>
        <dbReference type="Pfam" id="PF08246"/>
    </source>
</evidence>
<keyword evidence="1" id="KW-0472">Membrane</keyword>
<organism evidence="3 4">
    <name type="scientific">Bursaphelenchus okinawaensis</name>
    <dbReference type="NCBI Taxonomy" id="465554"/>
    <lineage>
        <taxon>Eukaryota</taxon>
        <taxon>Metazoa</taxon>
        <taxon>Ecdysozoa</taxon>
        <taxon>Nematoda</taxon>
        <taxon>Chromadorea</taxon>
        <taxon>Rhabditida</taxon>
        <taxon>Tylenchina</taxon>
        <taxon>Tylenchomorpha</taxon>
        <taxon>Aphelenchoidea</taxon>
        <taxon>Aphelenchoididae</taxon>
        <taxon>Bursaphelenchus</taxon>
    </lineage>
</organism>
<evidence type="ECO:0000256" key="1">
    <source>
        <dbReference type="SAM" id="Phobius"/>
    </source>
</evidence>
<keyword evidence="4" id="KW-1185">Reference proteome</keyword>
<keyword evidence="1" id="KW-0812">Transmembrane</keyword>
<sequence>MDTIQSKQTLLETSIPIYEDTVFSEPKLKKSNIIVVHRPTTTRKFTKSDVLIFVTLVFLLALAGRCVYKNFFMKKDLETRLADRLGKIEKEIDGLLDDVEDAYQVYVEKFRKELNGWEEEMKEAKKIAFVKNYKEIQILQKLSNGKTEFTMNNFTDMTDDELKQFLIPSDFQKPAFLDTAKPFDTAPGYTIDRDLKRPESFDWRKFGAVTGVKNQGELKVL</sequence>
<evidence type="ECO:0000313" key="3">
    <source>
        <dbReference type="EMBL" id="CAD5230533.1"/>
    </source>
</evidence>
<reference evidence="3" key="1">
    <citation type="submission" date="2020-09" db="EMBL/GenBank/DDBJ databases">
        <authorList>
            <person name="Kikuchi T."/>
        </authorList>
    </citation>
    <scope>NUCLEOTIDE SEQUENCE</scope>
    <source>
        <strain evidence="3">SH1</strain>
    </source>
</reference>
<gene>
    <name evidence="3" type="ORF">BOKJ2_LOCUS14183</name>
</gene>
<dbReference type="Pfam" id="PF08246">
    <property type="entry name" value="Inhibitor_I29"/>
    <property type="match status" value="1"/>
</dbReference>
<dbReference type="OrthoDB" id="615630at2759"/>
<comment type="caution">
    <text evidence="3">The sequence shown here is derived from an EMBL/GenBank/DDBJ whole genome shotgun (WGS) entry which is preliminary data.</text>
</comment>
<dbReference type="SUPFAM" id="SSF54001">
    <property type="entry name" value="Cysteine proteinases"/>
    <property type="match status" value="1"/>
</dbReference>
<dbReference type="InterPro" id="IPR013201">
    <property type="entry name" value="Prot_inhib_I29"/>
</dbReference>
<feature type="domain" description="Cathepsin propeptide inhibitor" evidence="2">
    <location>
        <begin position="103"/>
        <end position="162"/>
    </location>
</feature>
<dbReference type="InterPro" id="IPR038765">
    <property type="entry name" value="Papain-like_cys_pep_sf"/>
</dbReference>
<name>A0A811LU18_9BILA</name>
<accession>A0A811LU18</accession>
<evidence type="ECO:0000313" key="4">
    <source>
        <dbReference type="Proteomes" id="UP000614601"/>
    </source>
</evidence>
<dbReference type="Gene3D" id="3.90.70.10">
    <property type="entry name" value="Cysteine proteinases"/>
    <property type="match status" value="1"/>
</dbReference>